<organism evidence="1 2">
    <name type="scientific">Puccinia striiformis f. sp. tritici PST-78</name>
    <dbReference type="NCBI Taxonomy" id="1165861"/>
    <lineage>
        <taxon>Eukaryota</taxon>
        <taxon>Fungi</taxon>
        <taxon>Dikarya</taxon>
        <taxon>Basidiomycota</taxon>
        <taxon>Pucciniomycotina</taxon>
        <taxon>Pucciniomycetes</taxon>
        <taxon>Pucciniales</taxon>
        <taxon>Pucciniaceae</taxon>
        <taxon>Puccinia</taxon>
    </lineage>
</organism>
<dbReference type="EMBL" id="AJIL01006944">
    <property type="protein sequence ID" value="KNE87063.1"/>
    <property type="molecule type" value="Genomic_DNA"/>
</dbReference>
<reference evidence="2" key="1">
    <citation type="submission" date="2014-03" db="EMBL/GenBank/DDBJ databases">
        <title>The Genome Sequence of Puccinia striiformis f. sp. tritici PST-78.</title>
        <authorList>
            <consortium name="The Broad Institute Genome Sequencing Platform"/>
            <person name="Cuomo C."/>
            <person name="Hulbert S."/>
            <person name="Chen X."/>
            <person name="Walker B."/>
            <person name="Young S.K."/>
            <person name="Zeng Q."/>
            <person name="Gargeya S."/>
            <person name="Fitzgerald M."/>
            <person name="Haas B."/>
            <person name="Abouelleil A."/>
            <person name="Alvarado L."/>
            <person name="Arachchi H.M."/>
            <person name="Berlin A.M."/>
            <person name="Chapman S.B."/>
            <person name="Goldberg J."/>
            <person name="Griggs A."/>
            <person name="Gujja S."/>
            <person name="Hansen M."/>
            <person name="Howarth C."/>
            <person name="Imamovic A."/>
            <person name="Larimer J."/>
            <person name="McCowan C."/>
            <person name="Montmayeur A."/>
            <person name="Murphy C."/>
            <person name="Neiman D."/>
            <person name="Pearson M."/>
            <person name="Priest M."/>
            <person name="Roberts A."/>
            <person name="Saif S."/>
            <person name="Shea T."/>
            <person name="Sisk P."/>
            <person name="Sykes S."/>
            <person name="Wortman J."/>
            <person name="Nusbaum C."/>
            <person name="Birren B."/>
        </authorList>
    </citation>
    <scope>NUCLEOTIDE SEQUENCE [LARGE SCALE GENOMIC DNA]</scope>
    <source>
        <strain evidence="2">race PST-78</strain>
    </source>
</reference>
<dbReference type="Proteomes" id="UP000054564">
    <property type="component" value="Unassembled WGS sequence"/>
</dbReference>
<sequence length="111" mass="12313">MAEKIKVMHGLGNLIYLVDSGVTPVNDLMPFIGQITAAVVSVWPQMTADQIDVAISMVQHILRKRPQMGHYAYDIADFSGLSTSAIPSHDFTRVHSALVGSRNNWHRSRLL</sequence>
<gene>
    <name evidence="1" type="ORF">PSTG_19563</name>
</gene>
<accession>A0A0L0UJ53</accession>
<protein>
    <submittedName>
        <fullName evidence="1">Uncharacterized protein</fullName>
    </submittedName>
</protein>
<name>A0A0L0UJ53_9BASI</name>
<evidence type="ECO:0000313" key="1">
    <source>
        <dbReference type="EMBL" id="KNE87063.1"/>
    </source>
</evidence>
<comment type="caution">
    <text evidence="1">The sequence shown here is derived from an EMBL/GenBank/DDBJ whole genome shotgun (WGS) entry which is preliminary data.</text>
</comment>
<keyword evidence="2" id="KW-1185">Reference proteome</keyword>
<proteinExistence type="predicted"/>
<dbReference type="STRING" id="1165861.A0A0L0UJ53"/>
<dbReference type="AlphaFoldDB" id="A0A0L0UJ53"/>
<evidence type="ECO:0000313" key="2">
    <source>
        <dbReference type="Proteomes" id="UP000054564"/>
    </source>
</evidence>